<feature type="region of interest" description="Disordered" evidence="1">
    <location>
        <begin position="342"/>
        <end position="369"/>
    </location>
</feature>
<dbReference type="EMBL" id="JAUEPS010000260">
    <property type="protein sequence ID" value="KAK0432913.1"/>
    <property type="molecule type" value="Genomic_DNA"/>
</dbReference>
<feature type="compositionally biased region" description="Polar residues" evidence="1">
    <location>
        <begin position="342"/>
        <end position="354"/>
    </location>
</feature>
<dbReference type="AlphaFoldDB" id="A0AA39J1U5"/>
<feature type="region of interest" description="Disordered" evidence="1">
    <location>
        <begin position="284"/>
        <end position="326"/>
    </location>
</feature>
<evidence type="ECO:0008006" key="4">
    <source>
        <dbReference type="Google" id="ProtNLM"/>
    </source>
</evidence>
<name>A0AA39J1U5_ARMTA</name>
<reference evidence="2" key="1">
    <citation type="submission" date="2023-06" db="EMBL/GenBank/DDBJ databases">
        <authorList>
            <consortium name="Lawrence Berkeley National Laboratory"/>
            <person name="Ahrendt S."/>
            <person name="Sahu N."/>
            <person name="Indic B."/>
            <person name="Wong-Bajracharya J."/>
            <person name="Merenyi Z."/>
            <person name="Ke H.-M."/>
            <person name="Monk M."/>
            <person name="Kocsube S."/>
            <person name="Drula E."/>
            <person name="Lipzen A."/>
            <person name="Balint B."/>
            <person name="Henrissat B."/>
            <person name="Andreopoulos B."/>
            <person name="Martin F.M."/>
            <person name="Harder C.B."/>
            <person name="Rigling D."/>
            <person name="Ford K.L."/>
            <person name="Foster G.D."/>
            <person name="Pangilinan J."/>
            <person name="Papanicolaou A."/>
            <person name="Barry K."/>
            <person name="LaButti K."/>
            <person name="Viragh M."/>
            <person name="Koriabine M."/>
            <person name="Yan M."/>
            <person name="Riley R."/>
            <person name="Champramary S."/>
            <person name="Plett K.L."/>
            <person name="Tsai I.J."/>
            <person name="Slot J."/>
            <person name="Sipos G."/>
            <person name="Plett J."/>
            <person name="Nagy L.G."/>
            <person name="Grigoriev I.V."/>
        </authorList>
    </citation>
    <scope>NUCLEOTIDE SEQUENCE</scope>
    <source>
        <strain evidence="2">CCBAS 213</strain>
    </source>
</reference>
<organism evidence="2 3">
    <name type="scientific">Armillaria tabescens</name>
    <name type="common">Ringless honey mushroom</name>
    <name type="synonym">Agaricus tabescens</name>
    <dbReference type="NCBI Taxonomy" id="1929756"/>
    <lineage>
        <taxon>Eukaryota</taxon>
        <taxon>Fungi</taxon>
        <taxon>Dikarya</taxon>
        <taxon>Basidiomycota</taxon>
        <taxon>Agaricomycotina</taxon>
        <taxon>Agaricomycetes</taxon>
        <taxon>Agaricomycetidae</taxon>
        <taxon>Agaricales</taxon>
        <taxon>Marasmiineae</taxon>
        <taxon>Physalacriaceae</taxon>
        <taxon>Desarmillaria</taxon>
    </lineage>
</organism>
<accession>A0AA39J1U5</accession>
<evidence type="ECO:0000256" key="1">
    <source>
        <dbReference type="SAM" id="MobiDB-lite"/>
    </source>
</evidence>
<evidence type="ECO:0000313" key="2">
    <source>
        <dbReference type="EMBL" id="KAK0432913.1"/>
    </source>
</evidence>
<protein>
    <recommendedName>
        <fullName evidence="4">Reverse transcriptase domain-containing protein</fullName>
    </recommendedName>
</protein>
<dbReference type="SUPFAM" id="SSF56219">
    <property type="entry name" value="DNase I-like"/>
    <property type="match status" value="1"/>
</dbReference>
<proteinExistence type="predicted"/>
<keyword evidence="3" id="KW-1185">Reference proteome</keyword>
<comment type="caution">
    <text evidence="2">The sequence shown here is derived from an EMBL/GenBank/DDBJ whole genome shotgun (WGS) entry which is preliminary data.</text>
</comment>
<dbReference type="Proteomes" id="UP001175211">
    <property type="component" value="Unassembled WGS sequence"/>
</dbReference>
<evidence type="ECO:0000313" key="3">
    <source>
        <dbReference type="Proteomes" id="UP001175211"/>
    </source>
</evidence>
<feature type="compositionally biased region" description="Polar residues" evidence="1">
    <location>
        <begin position="316"/>
        <end position="326"/>
    </location>
</feature>
<dbReference type="RefSeq" id="XP_060321424.1">
    <property type="nucleotide sequence ID" value="XM_060468322.1"/>
</dbReference>
<sequence>MPLANAIRLAFDFLDPASIENLESNPIVINHRVLPIFRPRFVVPEFGYDIAITGCGGIQGFQGGMDAVIRETIGPRSIIRSRMELNGDAYIVIMDSFENTVRLLNTDLPLPRGVPPYVTISKPMYLFFFNLRGCPASPTYLHSENSATASANIQNLQRQIDLLRENGVQTVQSVQNVFNIQNQSLMSIHASVNALQNAFAMSVASQTGLHRLTMADNELTRLRAERSSKELFLLMAPNDEVKAQVNNQIAALDRAIQLQDKLRGEANVYYTSLADRMATFTLTSSLDGPQLPPHQHPEGEEDDRPHQRRRLDPVGENNTPQMDQSVSMPPFLHVSPCNLASSPPTISEPIQSPSKMLRTSGRDMGETTRLSSSSTKIHFSVPVLLHLFLFFCFFSSVSANMSQSFRTVSVNANGFSDVMKHSAFSNIVSTHRPHAWLIAETKSRSSVRSRINVRDYKVFESPGLKADKTTSKWGVALGVTASLHSQLVPLPPQLAGRAVCVDVVLPSDSGGAPSPHDALHDFWVCISHLCASAQHSWQVIGDFNVTLTSSEVMGDATGDNYARTAYRDFLHQSRGIDTWENQNDNDARHVYTFNAYNGTCRSIIDHLDASSSLTSACSQDRSPYPPRFIVPKRHESYRFETFADRVDCLAREARLHEHPITNDSDYQLRWQALTDIFLAAGNEAFDLPNTYDRSHQKIVTPTITIILREYSRLNRMISALKRRSLPQLCARNRWTGTYLQALSGHPFLHPILSPPSLFYSPSSLLFYKKARSALSKLRYKAERDERRSRSTKADKSRLNRCLLGGSAKRLYPPSQFQGPPPAISIPDDHNPNARKYFTGADDVKAQTMDYFSALYCRNDRPDPPKPWMDCPSVRSIRENVRCDSFQWPQKMDLLSGRSLIRKGNPRPAPGPDRWEKWMVKSLHDFSFQLVLDLWNYCIDTSHFPSCVKPSSISLIHKRGDATDLTNFRGICTSNLDLTSFLAQLETWADRTKTPLYIVRRDQKKGFDRLEPQGFYDAIRAYGLPSSIIDFDISAQSDV</sequence>
<dbReference type="InterPro" id="IPR036691">
    <property type="entry name" value="Endo/exonu/phosph_ase_sf"/>
</dbReference>
<feature type="non-terminal residue" evidence="2">
    <location>
        <position position="1038"/>
    </location>
</feature>
<gene>
    <name evidence="2" type="ORF">EV420DRAFT_1283889</name>
</gene>
<dbReference type="GeneID" id="85351870"/>
<dbReference type="Gene3D" id="3.60.10.10">
    <property type="entry name" value="Endonuclease/exonuclease/phosphatase"/>
    <property type="match status" value="1"/>
</dbReference>